<reference evidence="6 7" key="1">
    <citation type="submission" date="2019-07" db="EMBL/GenBank/DDBJ databases">
        <title>Tepidimonas sediminis YIM 72259 draft genome.</title>
        <authorList>
            <person name="Da Costa M.S."/>
            <person name="Froufe H.J.C."/>
            <person name="Egas C."/>
            <person name="Albuquerque L."/>
        </authorList>
    </citation>
    <scope>NUCLEOTIDE SEQUENCE [LARGE SCALE GENOMIC DNA]</scope>
    <source>
        <strain evidence="6 7">YIM 72259</strain>
    </source>
</reference>
<evidence type="ECO:0000256" key="2">
    <source>
        <dbReference type="ARBA" id="ARBA00023125"/>
    </source>
</evidence>
<sequence length="327" mass="34577">MTDATTPSETVDGALWTIADVERDTGIGKDTLRVWERRYGFPRPRRDGHGDRLYDAAQLARLRLIRRLMDAGLRPGRIVGLPPAQLEALAQQLSAPAAAPLAAGGADDAVARALAWLREDRVEALRAELRAALRRLGLAPTIDALVAPLAVEVGLAWQRGELLVYQEHLFTETVQGVLREALAAAEPAADARPCVLLTTTPGETHQLGLLMAQCHLAEAGARCVALGPATPLADIVEAARRTAVDVVGLSYSAWSAPRDVLEAVQRLRAALPPAVALWVGGAGAQRPLRRVRLPGVTLLARAADVGAAVRRWRAAQAPGGASGSSAP</sequence>
<dbReference type="Gene3D" id="1.10.1660.10">
    <property type="match status" value="1"/>
</dbReference>
<protein>
    <submittedName>
        <fullName evidence="6">HTH-type transcriptional repressor CarH</fullName>
    </submittedName>
</protein>
<dbReference type="InterPro" id="IPR009061">
    <property type="entry name" value="DNA-bd_dom_put_sf"/>
</dbReference>
<dbReference type="Pfam" id="PF02310">
    <property type="entry name" value="B12-binding"/>
    <property type="match status" value="1"/>
</dbReference>
<evidence type="ECO:0000259" key="4">
    <source>
        <dbReference type="PROSITE" id="PS50937"/>
    </source>
</evidence>
<proteinExistence type="predicted"/>
<dbReference type="OrthoDB" id="9800334at2"/>
<evidence type="ECO:0000256" key="1">
    <source>
        <dbReference type="ARBA" id="ARBA00023015"/>
    </source>
</evidence>
<evidence type="ECO:0000313" key="6">
    <source>
        <dbReference type="EMBL" id="TSE26426.1"/>
    </source>
</evidence>
<feature type="domain" description="B12-binding" evidence="5">
    <location>
        <begin position="192"/>
        <end position="319"/>
    </location>
</feature>
<dbReference type="InterPro" id="IPR036724">
    <property type="entry name" value="Cobalamin-bd_sf"/>
</dbReference>
<dbReference type="Pfam" id="PF02607">
    <property type="entry name" value="B12-binding_2"/>
    <property type="match status" value="1"/>
</dbReference>
<keyword evidence="7" id="KW-1185">Reference proteome</keyword>
<dbReference type="PANTHER" id="PTHR30204:SF67">
    <property type="entry name" value="HTH-TYPE TRANSCRIPTIONAL REGULATOR MLRA-RELATED"/>
    <property type="match status" value="1"/>
</dbReference>
<dbReference type="GO" id="GO:0046872">
    <property type="term" value="F:metal ion binding"/>
    <property type="evidence" value="ECO:0007669"/>
    <property type="project" value="InterPro"/>
</dbReference>
<feature type="domain" description="HTH merR-type" evidence="4">
    <location>
        <begin position="15"/>
        <end position="73"/>
    </location>
</feature>
<name>A0A554WS75_9BURK</name>
<evidence type="ECO:0000256" key="3">
    <source>
        <dbReference type="ARBA" id="ARBA00023163"/>
    </source>
</evidence>
<dbReference type="CDD" id="cd02065">
    <property type="entry name" value="B12-binding_like"/>
    <property type="match status" value="1"/>
</dbReference>
<accession>A0A554WS75</accession>
<dbReference type="InterPro" id="IPR006158">
    <property type="entry name" value="Cobalamin-bd"/>
</dbReference>
<dbReference type="PANTHER" id="PTHR30204">
    <property type="entry name" value="REDOX-CYCLING DRUG-SENSING TRANSCRIPTIONAL ACTIVATOR SOXR"/>
    <property type="match status" value="1"/>
</dbReference>
<keyword evidence="2" id="KW-0238">DNA-binding</keyword>
<keyword evidence="1" id="KW-0805">Transcription regulation</keyword>
<dbReference type="InterPro" id="IPR003759">
    <property type="entry name" value="Cbl-bd_cap"/>
</dbReference>
<comment type="caution">
    <text evidence="6">The sequence shown here is derived from an EMBL/GenBank/DDBJ whole genome shotgun (WGS) entry which is preliminary data.</text>
</comment>
<dbReference type="GO" id="GO:0003700">
    <property type="term" value="F:DNA-binding transcription factor activity"/>
    <property type="evidence" value="ECO:0007669"/>
    <property type="project" value="InterPro"/>
</dbReference>
<dbReference type="Gene3D" id="3.40.50.280">
    <property type="entry name" value="Cobalamin-binding domain"/>
    <property type="match status" value="1"/>
</dbReference>
<dbReference type="SUPFAM" id="SSF46955">
    <property type="entry name" value="Putative DNA-binding domain"/>
    <property type="match status" value="1"/>
</dbReference>
<dbReference type="InterPro" id="IPR036594">
    <property type="entry name" value="Meth_synthase_dom"/>
</dbReference>
<dbReference type="Proteomes" id="UP000320225">
    <property type="component" value="Unassembled WGS sequence"/>
</dbReference>
<organism evidence="6 7">
    <name type="scientific">Tepidimonas sediminis</name>
    <dbReference type="NCBI Taxonomy" id="2588941"/>
    <lineage>
        <taxon>Bacteria</taxon>
        <taxon>Pseudomonadati</taxon>
        <taxon>Pseudomonadota</taxon>
        <taxon>Betaproteobacteria</taxon>
        <taxon>Burkholderiales</taxon>
        <taxon>Tepidimonas</taxon>
    </lineage>
</organism>
<dbReference type="SUPFAM" id="SSF52242">
    <property type="entry name" value="Cobalamin (vitamin B12)-binding domain"/>
    <property type="match status" value="1"/>
</dbReference>
<dbReference type="Pfam" id="PF13411">
    <property type="entry name" value="MerR_1"/>
    <property type="match status" value="1"/>
</dbReference>
<dbReference type="Gene3D" id="1.10.1240.10">
    <property type="entry name" value="Methionine synthase domain"/>
    <property type="match status" value="1"/>
</dbReference>
<dbReference type="GO" id="GO:0003677">
    <property type="term" value="F:DNA binding"/>
    <property type="evidence" value="ECO:0007669"/>
    <property type="project" value="UniProtKB-KW"/>
</dbReference>
<dbReference type="GO" id="GO:0031419">
    <property type="term" value="F:cobalamin binding"/>
    <property type="evidence" value="ECO:0007669"/>
    <property type="project" value="InterPro"/>
</dbReference>
<dbReference type="PROSITE" id="PS51332">
    <property type="entry name" value="B12_BINDING"/>
    <property type="match status" value="1"/>
</dbReference>
<dbReference type="SMART" id="SM00422">
    <property type="entry name" value="HTH_MERR"/>
    <property type="match status" value="1"/>
</dbReference>
<evidence type="ECO:0000259" key="5">
    <source>
        <dbReference type="PROSITE" id="PS51332"/>
    </source>
</evidence>
<gene>
    <name evidence="6" type="primary">carH</name>
    <name evidence="6" type="ORF">Tsedi_00724</name>
</gene>
<dbReference type="InterPro" id="IPR047057">
    <property type="entry name" value="MerR_fam"/>
</dbReference>
<dbReference type="EMBL" id="VJND01000003">
    <property type="protein sequence ID" value="TSE26426.1"/>
    <property type="molecule type" value="Genomic_DNA"/>
</dbReference>
<dbReference type="InterPro" id="IPR000551">
    <property type="entry name" value="MerR-type_HTH_dom"/>
</dbReference>
<dbReference type="RefSeq" id="WP_143893713.1">
    <property type="nucleotide sequence ID" value="NZ_VJND01000003.1"/>
</dbReference>
<dbReference type="PROSITE" id="PS50937">
    <property type="entry name" value="HTH_MERR_2"/>
    <property type="match status" value="1"/>
</dbReference>
<evidence type="ECO:0000313" key="7">
    <source>
        <dbReference type="Proteomes" id="UP000320225"/>
    </source>
</evidence>
<dbReference type="AlphaFoldDB" id="A0A554WS75"/>
<keyword evidence="3" id="KW-0804">Transcription</keyword>